<evidence type="ECO:0000313" key="2">
    <source>
        <dbReference type="Proteomes" id="UP000789860"/>
    </source>
</evidence>
<proteinExistence type="predicted"/>
<dbReference type="Proteomes" id="UP000789860">
    <property type="component" value="Unassembled WGS sequence"/>
</dbReference>
<gene>
    <name evidence="1" type="ORF">SCALOS_LOCUS262</name>
</gene>
<protein>
    <submittedName>
        <fullName evidence="1">9149_t:CDS:1</fullName>
    </submittedName>
</protein>
<organism evidence="1 2">
    <name type="scientific">Scutellospora calospora</name>
    <dbReference type="NCBI Taxonomy" id="85575"/>
    <lineage>
        <taxon>Eukaryota</taxon>
        <taxon>Fungi</taxon>
        <taxon>Fungi incertae sedis</taxon>
        <taxon>Mucoromycota</taxon>
        <taxon>Glomeromycotina</taxon>
        <taxon>Glomeromycetes</taxon>
        <taxon>Diversisporales</taxon>
        <taxon>Gigasporaceae</taxon>
        <taxon>Scutellospora</taxon>
    </lineage>
</organism>
<sequence length="94" mass="10826">MNKELKEEKLCPPETEEKVPKNEAEPSGLKGKTWKSEELKDTQTEFKLMPKEIEPMPPERKLSPKKEADEVKACGSRPGKTKELTQDKRRIMAM</sequence>
<reference evidence="1" key="1">
    <citation type="submission" date="2021-06" db="EMBL/GenBank/DDBJ databases">
        <authorList>
            <person name="Kallberg Y."/>
            <person name="Tangrot J."/>
            <person name="Rosling A."/>
        </authorList>
    </citation>
    <scope>NUCLEOTIDE SEQUENCE</scope>
    <source>
        <strain evidence="1">AU212A</strain>
    </source>
</reference>
<name>A0ACA9JUF6_9GLOM</name>
<dbReference type="EMBL" id="CAJVPM010000117">
    <property type="protein sequence ID" value="CAG8436234.1"/>
    <property type="molecule type" value="Genomic_DNA"/>
</dbReference>
<comment type="caution">
    <text evidence="1">The sequence shown here is derived from an EMBL/GenBank/DDBJ whole genome shotgun (WGS) entry which is preliminary data.</text>
</comment>
<accession>A0ACA9JUF6</accession>
<keyword evidence="2" id="KW-1185">Reference proteome</keyword>
<evidence type="ECO:0000313" key="1">
    <source>
        <dbReference type="EMBL" id="CAG8436234.1"/>
    </source>
</evidence>